<dbReference type="RefSeq" id="WP_091275186.1">
    <property type="nucleotide sequence ID" value="NZ_FAOZ01000006.1"/>
</dbReference>
<accession>A0A0S4QM26</accession>
<protein>
    <recommendedName>
        <fullName evidence="4">WxL domain surface cell wall-binding</fullName>
    </recommendedName>
</protein>
<reference evidence="3" key="1">
    <citation type="submission" date="2015-11" db="EMBL/GenBank/DDBJ databases">
        <authorList>
            <person name="Varghese N."/>
        </authorList>
    </citation>
    <scope>NUCLEOTIDE SEQUENCE [LARGE SCALE GENOMIC DNA]</scope>
    <source>
        <strain evidence="3">DSM 45899</strain>
    </source>
</reference>
<sequence length="182" mass="17058">MRRSSLAVAAGATAIVAAGLAITPPATAATSGTTSVTFTLTGGTLDIAVPGPTEVNLGSFAVTTPTVSGPLGNVTVTDSRGLASATWIASVASSALAGSGAAAGVTIPASAIAYAPGTITASNVSTTGSDVAALSGTAQTAVTATAGTGLNTATWNPTLTVTIPPASAVAGTFTATVTHSVA</sequence>
<evidence type="ECO:0000256" key="1">
    <source>
        <dbReference type="SAM" id="SignalP"/>
    </source>
</evidence>
<dbReference type="AlphaFoldDB" id="A0A0S4QM26"/>
<keyword evidence="3" id="KW-1185">Reference proteome</keyword>
<feature type="chain" id="PRO_5006626342" description="WxL domain surface cell wall-binding" evidence="1">
    <location>
        <begin position="29"/>
        <end position="182"/>
    </location>
</feature>
<proteinExistence type="predicted"/>
<name>A0A0S4QM26_9ACTN</name>
<evidence type="ECO:0000313" key="3">
    <source>
        <dbReference type="Proteomes" id="UP000198802"/>
    </source>
</evidence>
<evidence type="ECO:0000313" key="2">
    <source>
        <dbReference type="EMBL" id="CUU55928.1"/>
    </source>
</evidence>
<organism evidence="2 3">
    <name type="scientific">Parafrankia irregularis</name>
    <dbReference type="NCBI Taxonomy" id="795642"/>
    <lineage>
        <taxon>Bacteria</taxon>
        <taxon>Bacillati</taxon>
        <taxon>Actinomycetota</taxon>
        <taxon>Actinomycetes</taxon>
        <taxon>Frankiales</taxon>
        <taxon>Frankiaceae</taxon>
        <taxon>Parafrankia</taxon>
    </lineage>
</organism>
<dbReference type="Proteomes" id="UP000198802">
    <property type="component" value="Unassembled WGS sequence"/>
</dbReference>
<keyword evidence="1" id="KW-0732">Signal</keyword>
<feature type="signal peptide" evidence="1">
    <location>
        <begin position="1"/>
        <end position="28"/>
    </location>
</feature>
<dbReference type="EMBL" id="FAOZ01000006">
    <property type="protein sequence ID" value="CUU55928.1"/>
    <property type="molecule type" value="Genomic_DNA"/>
</dbReference>
<gene>
    <name evidence="2" type="ORF">Ga0074812_106183</name>
</gene>
<evidence type="ECO:0008006" key="4">
    <source>
        <dbReference type="Google" id="ProtNLM"/>
    </source>
</evidence>